<dbReference type="PROSITE" id="PS51234">
    <property type="entry name" value="TSP3"/>
    <property type="match status" value="1"/>
</dbReference>
<dbReference type="GO" id="GO:0004252">
    <property type="term" value="F:serine-type endopeptidase activity"/>
    <property type="evidence" value="ECO:0007669"/>
    <property type="project" value="InterPro"/>
</dbReference>
<dbReference type="Gene3D" id="3.40.50.200">
    <property type="entry name" value="Peptidase S8/S53 domain"/>
    <property type="match status" value="1"/>
</dbReference>
<proteinExistence type="predicted"/>
<dbReference type="InterPro" id="IPR028974">
    <property type="entry name" value="TSP_type-3_rpt"/>
</dbReference>
<organism evidence="7 8">
    <name type="scientific">Abyssibacter profundi</name>
    <dbReference type="NCBI Taxonomy" id="2182787"/>
    <lineage>
        <taxon>Bacteria</taxon>
        <taxon>Pseudomonadati</taxon>
        <taxon>Pseudomonadota</taxon>
        <taxon>Gammaproteobacteria</taxon>
        <taxon>Chromatiales</taxon>
        <taxon>Oceanococcaceae</taxon>
        <taxon>Abyssibacter</taxon>
    </lineage>
</organism>
<dbReference type="Gene3D" id="4.10.1080.10">
    <property type="entry name" value="TSP type-3 repeat"/>
    <property type="match status" value="1"/>
</dbReference>
<reference evidence="7 8" key="1">
    <citation type="submission" date="2018-05" db="EMBL/GenBank/DDBJ databases">
        <title>Abyssibacter profundi OUC007T gen. nov., sp. nov, a marine bacterium isolated from seawater of the Mariana Trench.</title>
        <authorList>
            <person name="Zhou S."/>
        </authorList>
    </citation>
    <scope>NUCLEOTIDE SEQUENCE [LARGE SCALE GENOMIC DNA]</scope>
    <source>
        <strain evidence="7 8">OUC007</strain>
    </source>
</reference>
<dbReference type="GO" id="GO:0007155">
    <property type="term" value="P:cell adhesion"/>
    <property type="evidence" value="ECO:0007669"/>
    <property type="project" value="InterPro"/>
</dbReference>
<dbReference type="InterPro" id="IPR003367">
    <property type="entry name" value="Thrombospondin_3-like_rpt"/>
</dbReference>
<evidence type="ECO:0000256" key="4">
    <source>
        <dbReference type="ARBA" id="ARBA00022825"/>
    </source>
</evidence>
<dbReference type="Proteomes" id="UP000251800">
    <property type="component" value="Unassembled WGS sequence"/>
</dbReference>
<name>A0A363UNC1_9GAMM</name>
<dbReference type="SUPFAM" id="SSF52743">
    <property type="entry name" value="Subtilisin-like"/>
    <property type="match status" value="1"/>
</dbReference>
<dbReference type="Gene3D" id="2.60.120.380">
    <property type="match status" value="1"/>
</dbReference>
<evidence type="ECO:0000256" key="5">
    <source>
        <dbReference type="ARBA" id="ARBA00022837"/>
    </source>
</evidence>
<dbReference type="GO" id="GO:0006508">
    <property type="term" value="P:proteolysis"/>
    <property type="evidence" value="ECO:0007669"/>
    <property type="project" value="UniProtKB-KW"/>
</dbReference>
<dbReference type="SUPFAM" id="SSF103647">
    <property type="entry name" value="TSP type-3 repeat"/>
    <property type="match status" value="1"/>
</dbReference>
<dbReference type="PANTHER" id="PTHR10199">
    <property type="entry name" value="THROMBOSPONDIN"/>
    <property type="match status" value="1"/>
</dbReference>
<dbReference type="OrthoDB" id="3304012at2"/>
<keyword evidence="3" id="KW-0378">Hydrolase</keyword>
<evidence type="ECO:0000256" key="1">
    <source>
        <dbReference type="ARBA" id="ARBA00022670"/>
    </source>
</evidence>
<dbReference type="InterPro" id="IPR017897">
    <property type="entry name" value="Thrombospondin_3_rpt"/>
</dbReference>
<dbReference type="AlphaFoldDB" id="A0A363UNC1"/>
<comment type="caution">
    <text evidence="7">The sequence shown here is derived from an EMBL/GenBank/DDBJ whole genome shotgun (WGS) entry which is preliminary data.</text>
</comment>
<feature type="compositionally biased region" description="Acidic residues" evidence="6">
    <location>
        <begin position="594"/>
        <end position="608"/>
    </location>
</feature>
<evidence type="ECO:0000256" key="3">
    <source>
        <dbReference type="ARBA" id="ARBA00022801"/>
    </source>
</evidence>
<evidence type="ECO:0008006" key="9">
    <source>
        <dbReference type="Google" id="ProtNLM"/>
    </source>
</evidence>
<dbReference type="GO" id="GO:0005509">
    <property type="term" value="F:calcium ion binding"/>
    <property type="evidence" value="ECO:0007669"/>
    <property type="project" value="InterPro"/>
</dbReference>
<evidence type="ECO:0000313" key="7">
    <source>
        <dbReference type="EMBL" id="PWN56926.1"/>
    </source>
</evidence>
<keyword evidence="4" id="KW-0720">Serine protease</keyword>
<keyword evidence="5" id="KW-0106">Calcium</keyword>
<dbReference type="PANTHER" id="PTHR10199:SF100">
    <property type="entry name" value="THROMBOSPONDIN, ISOFORM A"/>
    <property type="match status" value="1"/>
</dbReference>
<keyword evidence="8" id="KW-1185">Reference proteome</keyword>
<sequence>MQEGEEQVIAEWTGTAPSSVGGVPGTTVDEVLPIPDGCAYDELQVDIAWDVAAEDLDLDVLDPNGSVVASSGNLNAETGVAAESATAVAPRAGDYVASTKSYSNFETPFSGVATLRCVTVGGCYELVDDTVTEYPVPVQSTRVIVGVMDSATNPYHDFFYAGSEIYPEHAPTAVTPAVLAELGVEPENQIELTRTGDIAADIEADAAIWSRVKRGELVWFKGTNLLAISFAGTDVEPLVPQPIKSSHGVGTSAAVLKANPEAVVIMVEQGNDIGNDPSHEWTFLNPSIDIVSTSYGVSLALGLLPVPETRAFHAGFDGVVGQGKLHFSSSGNGPGLSPARAGAGPWWSIGVSGSEEDSSEGRTITSGRLPDFVSDFVQQLPYCMDCQSEIDTSVGGTSFSTPRAAGVASRVLLEVRRKYGHRGGVIDVDGVPTMAVGGEIPLTNWVLRRALEEAAWVPGTLGDPIEIALDLATPVIPQLAWLDYGWGDLSARSDKLVVEAALTHLSLGALPRTKPVGFCEFQTEIMLERMTYWNEIAPSLPDVFGGDSAQPLDSNPFIFCDSGLPHHPASNDPGGNYDPAADFDGDGVANGDDNCPEDPNADQADEDGNGVGDACDAPPSDIDGDGVVDSEDNCPNAANPEQTDTGDDGVGDACESAPETPIAEPGPGTVEVVSYDGPTGITTPVVCLGCGSGSDGFATHEVRYELPALAALTSLDFTLTAAPAEQLDMVIYNPAGEEVTAPVTDPMPGLYLAQITELVAFEGGFNLSISTTCPDTGCN</sequence>
<dbReference type="InterPro" id="IPR036852">
    <property type="entry name" value="Peptidase_S8/S53_dom_sf"/>
</dbReference>
<evidence type="ECO:0000313" key="8">
    <source>
        <dbReference type="Proteomes" id="UP000251800"/>
    </source>
</evidence>
<dbReference type="InterPro" id="IPR023828">
    <property type="entry name" value="Peptidase_S8_Ser-AS"/>
</dbReference>
<gene>
    <name evidence="7" type="ORF">DEH80_04825</name>
</gene>
<dbReference type="Pfam" id="PF02412">
    <property type="entry name" value="TSP_3"/>
    <property type="match status" value="2"/>
</dbReference>
<accession>A0A363UNC1</accession>
<dbReference type="EMBL" id="QEQK01000004">
    <property type="protein sequence ID" value="PWN56926.1"/>
    <property type="molecule type" value="Genomic_DNA"/>
</dbReference>
<protein>
    <recommendedName>
        <fullName evidence="9">Peptidase S8/S53 domain-containing protein</fullName>
    </recommendedName>
</protein>
<evidence type="ECO:0000256" key="2">
    <source>
        <dbReference type="ARBA" id="ARBA00022729"/>
    </source>
</evidence>
<evidence type="ECO:0000256" key="6">
    <source>
        <dbReference type="SAM" id="MobiDB-lite"/>
    </source>
</evidence>
<feature type="compositionally biased region" description="Acidic residues" evidence="6">
    <location>
        <begin position="622"/>
        <end position="632"/>
    </location>
</feature>
<keyword evidence="1" id="KW-0645">Protease</keyword>
<dbReference type="PROSITE" id="PS00138">
    <property type="entry name" value="SUBTILASE_SER"/>
    <property type="match status" value="1"/>
</dbReference>
<keyword evidence="2" id="KW-0732">Signal</keyword>
<feature type="region of interest" description="Disordered" evidence="6">
    <location>
        <begin position="563"/>
        <end position="668"/>
    </location>
</feature>